<dbReference type="GO" id="GO:0051596">
    <property type="term" value="P:methylglyoxal catabolic process"/>
    <property type="evidence" value="ECO:0007669"/>
    <property type="project" value="TreeGrafter"/>
</dbReference>
<accession>A0A0D6P819</accession>
<comment type="caution">
    <text evidence="8">The sequence shown here is derived from an EMBL/GenBank/DDBJ whole genome shotgun (WGS) entry which is preliminary data.</text>
</comment>
<dbReference type="Gene3D" id="3.20.20.100">
    <property type="entry name" value="NADP-dependent oxidoreductase domain"/>
    <property type="match status" value="1"/>
</dbReference>
<dbReference type="OrthoDB" id="9768793at2"/>
<dbReference type="PROSITE" id="PS00798">
    <property type="entry name" value="ALDOKETO_REDUCTASE_1"/>
    <property type="match status" value="1"/>
</dbReference>
<evidence type="ECO:0000259" key="7">
    <source>
        <dbReference type="Pfam" id="PF00248"/>
    </source>
</evidence>
<dbReference type="PANTHER" id="PTHR43827:SF3">
    <property type="entry name" value="NADP-DEPENDENT OXIDOREDUCTASE DOMAIN-CONTAINING PROTEIN"/>
    <property type="match status" value="1"/>
</dbReference>
<evidence type="ECO:0000256" key="2">
    <source>
        <dbReference type="ARBA" id="ARBA00022857"/>
    </source>
</evidence>
<dbReference type="InterPro" id="IPR018170">
    <property type="entry name" value="Aldo/ket_reductase_CS"/>
</dbReference>
<comment type="similarity">
    <text evidence="1">Belongs to the aldo/keto reductase family.</text>
</comment>
<dbReference type="PIRSF" id="PIRSF000097">
    <property type="entry name" value="AKR"/>
    <property type="match status" value="1"/>
</dbReference>
<dbReference type="InterPro" id="IPR036812">
    <property type="entry name" value="NAD(P)_OxRdtase_dom_sf"/>
</dbReference>
<keyword evidence="9" id="KW-1185">Reference proteome</keyword>
<dbReference type="GO" id="GO:1990002">
    <property type="term" value="F:methylglyoxal reductase (NADPH) (acetol producing) activity"/>
    <property type="evidence" value="ECO:0007669"/>
    <property type="project" value="TreeGrafter"/>
</dbReference>
<evidence type="ECO:0000256" key="1">
    <source>
        <dbReference type="ARBA" id="ARBA00007905"/>
    </source>
</evidence>
<reference evidence="8 9" key="1">
    <citation type="submission" date="2012-11" db="EMBL/GenBank/DDBJ databases">
        <title>Whole genome sequence of Acidisphaera rubrifaciens HS-AP3.</title>
        <authorList>
            <person name="Azuma Y."/>
            <person name="Higashiura N."/>
            <person name="Hirakawa H."/>
            <person name="Matsushita K."/>
        </authorList>
    </citation>
    <scope>NUCLEOTIDE SEQUENCE [LARGE SCALE GENOMIC DNA]</scope>
    <source>
        <strain evidence="8 9">HS-AP3</strain>
    </source>
</reference>
<feature type="binding site" evidence="5">
    <location>
        <position position="105"/>
    </location>
    <ligand>
        <name>substrate</name>
    </ligand>
</feature>
<dbReference type="InterPro" id="IPR020471">
    <property type="entry name" value="AKR"/>
</dbReference>
<dbReference type="PRINTS" id="PR00069">
    <property type="entry name" value="ALDKETRDTASE"/>
</dbReference>
<dbReference type="SUPFAM" id="SSF51430">
    <property type="entry name" value="NAD(P)-linked oxidoreductase"/>
    <property type="match status" value="1"/>
</dbReference>
<dbReference type="InterPro" id="IPR023210">
    <property type="entry name" value="NADP_OxRdtase_dom"/>
</dbReference>
<name>A0A0D6P819_9PROT</name>
<dbReference type="RefSeq" id="WP_048861382.1">
    <property type="nucleotide sequence ID" value="NZ_BANB01000288.1"/>
</dbReference>
<dbReference type="PROSITE" id="PS00062">
    <property type="entry name" value="ALDOKETO_REDUCTASE_2"/>
    <property type="match status" value="1"/>
</dbReference>
<sequence length="275" mass="29896">MDAITTGGLRMPRLGLGTFRMQGAVCQSAVESALALGYRHIDTAQMYGNEEAVGAALRAAGVPRHEVHVTTKVWWENLAPDAMRRACDDSLRKLGLDHVDLYMIHWPARGMDMRASVETLMALREAGRTRAIGVCNFPLALLREAVETVGAPIAANQVEYHVLLGQTVLRDYMRGRGIALTAYCPLAQGRLAEHPALSAIARRHDASPAQVALAWLLEQDGVAAIPKSSRPEGQRANLGALAVRLDDEDRRVIAALPKDQRCVNPPFAPAWDKAA</sequence>
<organism evidence="8 9">
    <name type="scientific">Acidisphaera rubrifaciens HS-AP3</name>
    <dbReference type="NCBI Taxonomy" id="1231350"/>
    <lineage>
        <taxon>Bacteria</taxon>
        <taxon>Pseudomonadati</taxon>
        <taxon>Pseudomonadota</taxon>
        <taxon>Alphaproteobacteria</taxon>
        <taxon>Acetobacterales</taxon>
        <taxon>Acetobacteraceae</taxon>
        <taxon>Acidisphaera</taxon>
    </lineage>
</organism>
<feature type="site" description="Lowers pKa of active site Tyr" evidence="6">
    <location>
        <position position="72"/>
    </location>
</feature>
<protein>
    <submittedName>
        <fullName evidence="8">Aldo/keto reductase, 2,5-diketo-D-gluconate reductase</fullName>
    </submittedName>
</protein>
<dbReference type="EMBL" id="BANB01000288">
    <property type="protein sequence ID" value="GAN77348.1"/>
    <property type="molecule type" value="Genomic_DNA"/>
</dbReference>
<feature type="domain" description="NADP-dependent oxidoreductase" evidence="7">
    <location>
        <begin position="14"/>
        <end position="253"/>
    </location>
</feature>
<evidence type="ECO:0000256" key="5">
    <source>
        <dbReference type="PIRSR" id="PIRSR000097-2"/>
    </source>
</evidence>
<evidence type="ECO:0000256" key="6">
    <source>
        <dbReference type="PIRSR" id="PIRSR000097-3"/>
    </source>
</evidence>
<gene>
    <name evidence="8" type="ORF">Asru_0288_06</name>
</gene>
<feature type="active site" description="Proton donor" evidence="4">
    <location>
        <position position="47"/>
    </location>
</feature>
<evidence type="ECO:0000256" key="4">
    <source>
        <dbReference type="PIRSR" id="PIRSR000097-1"/>
    </source>
</evidence>
<proteinExistence type="inferred from homology"/>
<evidence type="ECO:0000313" key="8">
    <source>
        <dbReference type="EMBL" id="GAN77348.1"/>
    </source>
</evidence>
<keyword evidence="2" id="KW-0521">NADP</keyword>
<dbReference type="Proteomes" id="UP000032680">
    <property type="component" value="Unassembled WGS sequence"/>
</dbReference>
<dbReference type="AlphaFoldDB" id="A0A0D6P819"/>
<dbReference type="Pfam" id="PF00248">
    <property type="entry name" value="Aldo_ket_red"/>
    <property type="match status" value="1"/>
</dbReference>
<evidence type="ECO:0000256" key="3">
    <source>
        <dbReference type="ARBA" id="ARBA00023002"/>
    </source>
</evidence>
<dbReference type="PANTHER" id="PTHR43827">
    <property type="entry name" value="2,5-DIKETO-D-GLUCONIC ACID REDUCTASE"/>
    <property type="match status" value="1"/>
</dbReference>
<evidence type="ECO:0000313" key="9">
    <source>
        <dbReference type="Proteomes" id="UP000032680"/>
    </source>
</evidence>
<keyword evidence="3" id="KW-0560">Oxidoreductase</keyword>